<sequence>MDASVFGKIRKVHPAHMHRLVDDLRLSPTAAVIKDNRGDSFSSSLAEALANTTIKIDS</sequence>
<gene>
    <name evidence="1" type="ORF">DILT_LOCUS19656</name>
</gene>
<keyword evidence="2" id="KW-1185">Reference proteome</keyword>
<organism evidence="1 2">
    <name type="scientific">Dibothriocephalus latus</name>
    <name type="common">Fish tapeworm</name>
    <name type="synonym">Diphyllobothrium latum</name>
    <dbReference type="NCBI Taxonomy" id="60516"/>
    <lineage>
        <taxon>Eukaryota</taxon>
        <taxon>Metazoa</taxon>
        <taxon>Spiralia</taxon>
        <taxon>Lophotrochozoa</taxon>
        <taxon>Platyhelminthes</taxon>
        <taxon>Cestoda</taxon>
        <taxon>Eucestoda</taxon>
        <taxon>Diphyllobothriidea</taxon>
        <taxon>Diphyllobothriidae</taxon>
        <taxon>Dibothriocephalus</taxon>
    </lineage>
</organism>
<reference evidence="1 2" key="1">
    <citation type="submission" date="2018-11" db="EMBL/GenBank/DDBJ databases">
        <authorList>
            <consortium name="Pathogen Informatics"/>
        </authorList>
    </citation>
    <scope>NUCLEOTIDE SEQUENCE [LARGE SCALE GENOMIC DNA]</scope>
</reference>
<evidence type="ECO:0000313" key="1">
    <source>
        <dbReference type="EMBL" id="VDN45616.1"/>
    </source>
</evidence>
<dbReference type="AlphaFoldDB" id="A0A3P7RRH4"/>
<dbReference type="EMBL" id="UYRU01117834">
    <property type="protein sequence ID" value="VDN45616.1"/>
    <property type="molecule type" value="Genomic_DNA"/>
</dbReference>
<name>A0A3P7RRH4_DIBLA</name>
<protein>
    <submittedName>
        <fullName evidence="1">Uncharacterized protein</fullName>
    </submittedName>
</protein>
<accession>A0A3P7RRH4</accession>
<proteinExistence type="predicted"/>
<evidence type="ECO:0000313" key="2">
    <source>
        <dbReference type="Proteomes" id="UP000281553"/>
    </source>
</evidence>
<dbReference type="Proteomes" id="UP000281553">
    <property type="component" value="Unassembled WGS sequence"/>
</dbReference>